<evidence type="ECO:0000313" key="1">
    <source>
        <dbReference type="EMBL" id="SHM84726.1"/>
    </source>
</evidence>
<organism evidence="1 2">
    <name type="scientific">Streptomyces yunnanensis</name>
    <dbReference type="NCBI Taxonomy" id="156453"/>
    <lineage>
        <taxon>Bacteria</taxon>
        <taxon>Bacillati</taxon>
        <taxon>Actinomycetota</taxon>
        <taxon>Actinomycetes</taxon>
        <taxon>Kitasatosporales</taxon>
        <taxon>Streptomycetaceae</taxon>
        <taxon>Streptomyces</taxon>
    </lineage>
</organism>
<accession>A0A9X8N3J7</accession>
<dbReference type="Proteomes" id="UP000184388">
    <property type="component" value="Unassembled WGS sequence"/>
</dbReference>
<dbReference type="RefSeq" id="WP_167390818.1">
    <property type="nucleotide sequence ID" value="NZ_FRBK01000015.1"/>
</dbReference>
<proteinExistence type="predicted"/>
<gene>
    <name evidence="1" type="ORF">SAMN05216268_115110</name>
</gene>
<name>A0A9X8N3J7_9ACTN</name>
<reference evidence="2" key="1">
    <citation type="submission" date="2016-11" db="EMBL/GenBank/DDBJ databases">
        <authorList>
            <person name="Jaros S."/>
            <person name="Januszkiewicz K."/>
            <person name="Wedrychowicz H."/>
        </authorList>
    </citation>
    <scope>NUCLEOTIDE SEQUENCE [LARGE SCALE GENOMIC DNA]</scope>
    <source>
        <strain evidence="2">CGMCC 4.3555</strain>
    </source>
</reference>
<dbReference type="EMBL" id="FRBK01000015">
    <property type="protein sequence ID" value="SHM84726.1"/>
    <property type="molecule type" value="Genomic_DNA"/>
</dbReference>
<sequence>MAAVKAAEAAVQRLVEDRQAGLYDGAAGKHYPRLLKQAEADLATAQERQAKFAGPRIDLTVFDDLVMFQQMWEASDLSAKRDLLRIAIDRVTVTKAPGRGHCNEVDDSSRTLWVWITCGPRFRWRGHSRQRKRAVPRVPPT</sequence>
<evidence type="ECO:0000313" key="2">
    <source>
        <dbReference type="Proteomes" id="UP000184388"/>
    </source>
</evidence>
<protein>
    <submittedName>
        <fullName evidence="1">Uncharacterized protein</fullName>
    </submittedName>
</protein>
<dbReference type="AlphaFoldDB" id="A0A9X8N3J7"/>
<comment type="caution">
    <text evidence="1">The sequence shown here is derived from an EMBL/GenBank/DDBJ whole genome shotgun (WGS) entry which is preliminary data.</text>
</comment>